<keyword evidence="2" id="KW-0521">NADP</keyword>
<dbReference type="PIRSF" id="PIRSF000097">
    <property type="entry name" value="AKR"/>
    <property type="match status" value="1"/>
</dbReference>
<feature type="binding site" evidence="6">
    <location>
        <position position="109"/>
    </location>
    <ligand>
        <name>substrate</name>
    </ligand>
</feature>
<comment type="catalytic activity">
    <reaction evidence="4">
        <text>hydroxyacetone + NADP(+) = methylglyoxal + NADPH + H(+)</text>
        <dbReference type="Rhea" id="RHEA:27986"/>
        <dbReference type="ChEBI" id="CHEBI:15378"/>
        <dbReference type="ChEBI" id="CHEBI:17158"/>
        <dbReference type="ChEBI" id="CHEBI:27957"/>
        <dbReference type="ChEBI" id="CHEBI:57783"/>
        <dbReference type="ChEBI" id="CHEBI:58349"/>
    </reaction>
</comment>
<name>A0A418SCI9_9RHOB</name>
<keyword evidence="10" id="KW-1185">Reference proteome</keyword>
<evidence type="ECO:0000256" key="3">
    <source>
        <dbReference type="ARBA" id="ARBA00023002"/>
    </source>
</evidence>
<sequence length="276" mass="30311">MTDLSPLKFHDGHAIPRLGLGVWQVPEPEVTEIVKTAIGLGYRLIDGAKVYGNEEGMGKGIAQSGVAREDLFITSKVWNADQGYDAARRAIDGSLKRIGVDQLDLCLIHWPRPKHDLYVETWKALLAAKADGQILSAGVSNFKGPHIDRLVAETGEAPVLNQIELHPLFQQDEMRAENDRHGIVTQSWSPLGRSMTFEAPQIVAIAERTGKTPAQVILRWHLQIGVSVIPRSSNAGRLAQNFDLFDFELSAADMASLAELETGSRIAPDPDDYEDS</sequence>
<dbReference type="KEGG" id="palw:PSAL_012410"/>
<dbReference type="InterPro" id="IPR020471">
    <property type="entry name" value="AKR"/>
</dbReference>
<gene>
    <name evidence="9" type="ORF">PSAL_012410</name>
</gene>
<evidence type="ECO:0000259" key="8">
    <source>
        <dbReference type="Pfam" id="PF00248"/>
    </source>
</evidence>
<reference evidence="9 10" key="1">
    <citation type="submission" date="2020-08" db="EMBL/GenBank/DDBJ databases">
        <title>Genome sequence of Rhodobacteraceae bacterium Lw-13e.</title>
        <authorList>
            <person name="Poehlein A."/>
            <person name="Wolter L."/>
            <person name="Daniel R."/>
            <person name="Brinkhoff T."/>
        </authorList>
    </citation>
    <scope>NUCLEOTIDE SEQUENCE [LARGE SCALE GENOMIC DNA]</scope>
    <source>
        <strain evidence="9 10">Lw-13e</strain>
    </source>
</reference>
<dbReference type="PANTHER" id="PTHR43827:SF3">
    <property type="entry name" value="NADP-DEPENDENT OXIDOREDUCTASE DOMAIN-CONTAINING PROTEIN"/>
    <property type="match status" value="1"/>
</dbReference>
<evidence type="ECO:0000256" key="4">
    <source>
        <dbReference type="ARBA" id="ARBA00049445"/>
    </source>
</evidence>
<comment type="similarity">
    <text evidence="1">Belongs to the aldo/keto reductase family.</text>
</comment>
<dbReference type="Gene3D" id="3.20.20.100">
    <property type="entry name" value="NADP-dependent oxidoreductase domain"/>
    <property type="match status" value="1"/>
</dbReference>
<feature type="site" description="Lowers pKa of active site Tyr" evidence="7">
    <location>
        <position position="76"/>
    </location>
</feature>
<dbReference type="GO" id="GO:0016616">
    <property type="term" value="F:oxidoreductase activity, acting on the CH-OH group of donors, NAD or NADP as acceptor"/>
    <property type="evidence" value="ECO:0007669"/>
    <property type="project" value="UniProtKB-ARBA"/>
</dbReference>
<dbReference type="PANTHER" id="PTHR43827">
    <property type="entry name" value="2,5-DIKETO-D-GLUCONIC ACID REDUCTASE"/>
    <property type="match status" value="1"/>
</dbReference>
<feature type="active site" description="Proton donor" evidence="5">
    <location>
        <position position="51"/>
    </location>
</feature>
<dbReference type="EC" id="1.-.-.-" evidence="9"/>
<dbReference type="InterPro" id="IPR036812">
    <property type="entry name" value="NAD(P)_OxRdtase_dom_sf"/>
</dbReference>
<dbReference type="OrthoDB" id="9768793at2"/>
<evidence type="ECO:0000256" key="2">
    <source>
        <dbReference type="ARBA" id="ARBA00022857"/>
    </source>
</evidence>
<protein>
    <submittedName>
        <fullName evidence="9">Putative oxidoreductase</fullName>
        <ecNumber evidence="9">1.-.-.-</ecNumber>
    </submittedName>
</protein>
<dbReference type="PROSITE" id="PS00798">
    <property type="entry name" value="ALDOKETO_REDUCTASE_1"/>
    <property type="match status" value="1"/>
</dbReference>
<dbReference type="AlphaFoldDB" id="A0A418SCI9"/>
<dbReference type="RefSeq" id="WP_119840640.1">
    <property type="nucleotide sequence ID" value="NZ_CP060436.1"/>
</dbReference>
<proteinExistence type="inferred from homology"/>
<organism evidence="9 10">
    <name type="scientific">Pseudooceanicola algae</name>
    <dbReference type="NCBI Taxonomy" id="1537215"/>
    <lineage>
        <taxon>Bacteria</taxon>
        <taxon>Pseudomonadati</taxon>
        <taxon>Pseudomonadota</taxon>
        <taxon>Alphaproteobacteria</taxon>
        <taxon>Rhodobacterales</taxon>
        <taxon>Paracoccaceae</taxon>
        <taxon>Pseudooceanicola</taxon>
    </lineage>
</organism>
<dbReference type="PRINTS" id="PR00069">
    <property type="entry name" value="ALDKETRDTASE"/>
</dbReference>
<evidence type="ECO:0000256" key="1">
    <source>
        <dbReference type="ARBA" id="ARBA00007905"/>
    </source>
</evidence>
<feature type="domain" description="NADP-dependent oxidoreductase" evidence="8">
    <location>
        <begin position="18"/>
        <end position="260"/>
    </location>
</feature>
<dbReference type="Pfam" id="PF00248">
    <property type="entry name" value="Aldo_ket_red"/>
    <property type="match status" value="1"/>
</dbReference>
<dbReference type="Proteomes" id="UP000283786">
    <property type="component" value="Chromosome"/>
</dbReference>
<dbReference type="InterPro" id="IPR018170">
    <property type="entry name" value="Aldo/ket_reductase_CS"/>
</dbReference>
<evidence type="ECO:0000313" key="9">
    <source>
        <dbReference type="EMBL" id="QPM90010.1"/>
    </source>
</evidence>
<dbReference type="PROSITE" id="PS00063">
    <property type="entry name" value="ALDOKETO_REDUCTASE_3"/>
    <property type="match status" value="1"/>
</dbReference>
<accession>A0A418SCI9</accession>
<dbReference type="SUPFAM" id="SSF51430">
    <property type="entry name" value="NAD(P)-linked oxidoreductase"/>
    <property type="match status" value="1"/>
</dbReference>
<dbReference type="EMBL" id="CP060436">
    <property type="protein sequence ID" value="QPM90010.1"/>
    <property type="molecule type" value="Genomic_DNA"/>
</dbReference>
<dbReference type="InterPro" id="IPR023210">
    <property type="entry name" value="NADP_OxRdtase_dom"/>
</dbReference>
<dbReference type="FunFam" id="3.20.20.100:FF:000002">
    <property type="entry name" value="2,5-diketo-D-gluconic acid reductase A"/>
    <property type="match status" value="1"/>
</dbReference>
<evidence type="ECO:0000256" key="5">
    <source>
        <dbReference type="PIRSR" id="PIRSR000097-1"/>
    </source>
</evidence>
<evidence type="ECO:0000256" key="7">
    <source>
        <dbReference type="PIRSR" id="PIRSR000097-3"/>
    </source>
</evidence>
<keyword evidence="3 9" id="KW-0560">Oxidoreductase</keyword>
<evidence type="ECO:0000313" key="10">
    <source>
        <dbReference type="Proteomes" id="UP000283786"/>
    </source>
</evidence>
<evidence type="ECO:0000256" key="6">
    <source>
        <dbReference type="PIRSR" id="PIRSR000097-2"/>
    </source>
</evidence>